<evidence type="ECO:0000313" key="4">
    <source>
        <dbReference type="EMBL" id="GGB28030.1"/>
    </source>
</evidence>
<name>A0A916WT49_9MICO</name>
<evidence type="ECO:0000256" key="2">
    <source>
        <dbReference type="ARBA" id="ARBA00093450"/>
    </source>
</evidence>
<organism evidence="4 5">
    <name type="scientific">Flexivirga endophytica</name>
    <dbReference type="NCBI Taxonomy" id="1849103"/>
    <lineage>
        <taxon>Bacteria</taxon>
        <taxon>Bacillati</taxon>
        <taxon>Actinomycetota</taxon>
        <taxon>Actinomycetes</taxon>
        <taxon>Micrococcales</taxon>
        <taxon>Dermacoccaceae</taxon>
        <taxon>Flexivirga</taxon>
    </lineage>
</organism>
<dbReference type="AlphaFoldDB" id="A0A916WT49"/>
<dbReference type="InterPro" id="IPR035571">
    <property type="entry name" value="UPF0234-like_C"/>
</dbReference>
<dbReference type="HAMAP" id="MF_00632">
    <property type="entry name" value="UPF0234"/>
    <property type="match status" value="1"/>
</dbReference>
<comment type="function">
    <text evidence="3">Nucleotide-binding protein.</text>
</comment>
<accession>A0A916WT49</accession>
<evidence type="ECO:0000256" key="3">
    <source>
        <dbReference type="HAMAP-Rule" id="MF_00632"/>
    </source>
</evidence>
<dbReference type="EMBL" id="BMHI01000003">
    <property type="protein sequence ID" value="GGB28030.1"/>
    <property type="molecule type" value="Genomic_DNA"/>
</dbReference>
<dbReference type="Pfam" id="PF04461">
    <property type="entry name" value="YajQ"/>
    <property type="match status" value="1"/>
</dbReference>
<sequence length="165" mass="18460">MADSSFDIVSKTDKQEVSNALNQAAKEISTRYDFRNVGAVLEWSGEKIVMKANSEERTLAVLDVFQTKLVKRGVSLKSLELSHDGEPQLSGKDYLLEATLKDGISQENAKKISKLIRDEGPKSVKSRIEGDELRVTSKSRDDLQEVQRLLKGADLDVALQFTNYR</sequence>
<comment type="similarity">
    <text evidence="2 3">Belongs to the YajQ family.</text>
</comment>
<dbReference type="CDD" id="cd11740">
    <property type="entry name" value="YajQ_like"/>
    <property type="match status" value="1"/>
</dbReference>
<dbReference type="InterPro" id="IPR035570">
    <property type="entry name" value="UPF0234_N"/>
</dbReference>
<dbReference type="InterPro" id="IPR036183">
    <property type="entry name" value="YajQ-like_sf"/>
</dbReference>
<evidence type="ECO:0000313" key="5">
    <source>
        <dbReference type="Proteomes" id="UP000636793"/>
    </source>
</evidence>
<dbReference type="RefSeq" id="WP_188836680.1">
    <property type="nucleotide sequence ID" value="NZ_BMHI01000003.1"/>
</dbReference>
<dbReference type="PANTHER" id="PTHR30476">
    <property type="entry name" value="UPF0234 PROTEIN YAJQ"/>
    <property type="match status" value="1"/>
</dbReference>
<reference evidence="4" key="1">
    <citation type="journal article" date="2014" name="Int. J. Syst. Evol. Microbiol.">
        <title>Complete genome sequence of Corynebacterium casei LMG S-19264T (=DSM 44701T), isolated from a smear-ripened cheese.</title>
        <authorList>
            <consortium name="US DOE Joint Genome Institute (JGI-PGF)"/>
            <person name="Walter F."/>
            <person name="Albersmeier A."/>
            <person name="Kalinowski J."/>
            <person name="Ruckert C."/>
        </authorList>
    </citation>
    <scope>NUCLEOTIDE SEQUENCE</scope>
    <source>
        <strain evidence="4">CGMCC 1.15085</strain>
    </source>
</reference>
<dbReference type="Gene3D" id="3.30.70.990">
    <property type="entry name" value="YajQ-like, domain 2"/>
    <property type="match status" value="1"/>
</dbReference>
<dbReference type="GO" id="GO:0000166">
    <property type="term" value="F:nucleotide binding"/>
    <property type="evidence" value="ECO:0007669"/>
    <property type="project" value="UniProtKB-UniRule"/>
</dbReference>
<keyword evidence="1 3" id="KW-0547">Nucleotide-binding</keyword>
<protein>
    <recommendedName>
        <fullName evidence="3">Nucleotide-binding protein GCM10011492_17860</fullName>
    </recommendedName>
</protein>
<reference evidence="4" key="2">
    <citation type="submission" date="2020-09" db="EMBL/GenBank/DDBJ databases">
        <authorList>
            <person name="Sun Q."/>
            <person name="Zhou Y."/>
        </authorList>
    </citation>
    <scope>NUCLEOTIDE SEQUENCE</scope>
    <source>
        <strain evidence="4">CGMCC 1.15085</strain>
    </source>
</reference>
<dbReference type="Gene3D" id="3.30.70.860">
    <property type="match status" value="1"/>
</dbReference>
<dbReference type="InterPro" id="IPR007551">
    <property type="entry name" value="YajQ/Smlt4090-like"/>
</dbReference>
<dbReference type="PANTHER" id="PTHR30476:SF0">
    <property type="entry name" value="UPF0234 PROTEIN YAJQ"/>
    <property type="match status" value="1"/>
</dbReference>
<comment type="caution">
    <text evidence="4">The sequence shown here is derived from an EMBL/GenBank/DDBJ whole genome shotgun (WGS) entry which is preliminary data.</text>
</comment>
<proteinExistence type="inferred from homology"/>
<keyword evidence="5" id="KW-1185">Reference proteome</keyword>
<dbReference type="SUPFAM" id="SSF89963">
    <property type="entry name" value="YajQ-like"/>
    <property type="match status" value="2"/>
</dbReference>
<gene>
    <name evidence="4" type="ORF">GCM10011492_17860</name>
</gene>
<dbReference type="FunFam" id="3.30.70.860:FF:000004">
    <property type="entry name" value="UPF0234 protein AWC22_11905"/>
    <property type="match status" value="1"/>
</dbReference>
<dbReference type="Proteomes" id="UP000636793">
    <property type="component" value="Unassembled WGS sequence"/>
</dbReference>
<dbReference type="GO" id="GO:0005829">
    <property type="term" value="C:cytosol"/>
    <property type="evidence" value="ECO:0007669"/>
    <property type="project" value="TreeGrafter"/>
</dbReference>
<evidence type="ECO:0000256" key="1">
    <source>
        <dbReference type="ARBA" id="ARBA00022741"/>
    </source>
</evidence>
<dbReference type="NCBIfam" id="NF003819">
    <property type="entry name" value="PRK05412.1"/>
    <property type="match status" value="1"/>
</dbReference>